<reference evidence="3 4" key="1">
    <citation type="submission" date="2017-06" db="EMBL/GenBank/DDBJ databases">
        <authorList>
            <person name="Kim H.J."/>
            <person name="Triplett B.A."/>
        </authorList>
    </citation>
    <scope>NUCLEOTIDE SEQUENCE [LARGE SCALE GENOMIC DNA]</scope>
    <source>
        <strain evidence="3 4">CGMCC 4.2132</strain>
    </source>
</reference>
<evidence type="ECO:0000313" key="4">
    <source>
        <dbReference type="Proteomes" id="UP000198282"/>
    </source>
</evidence>
<dbReference type="PRINTS" id="PR00081">
    <property type="entry name" value="GDHRDH"/>
</dbReference>
<proteinExistence type="inferred from homology"/>
<dbReference type="RefSeq" id="WP_089208603.1">
    <property type="nucleotide sequence ID" value="NZ_FZOD01000017.1"/>
</dbReference>
<dbReference type="Gene3D" id="3.40.50.720">
    <property type="entry name" value="NAD(P)-binding Rossmann-like Domain"/>
    <property type="match status" value="1"/>
</dbReference>
<sequence>MLLKGKNAIIYGGGGSVGGAVARAFGREGARVFLAGRTRATLEKVADQIRGAGGAAETAEVDALNERSVDEHAAAVVAEAGSIDVSFNVISDSDVQGTPMIDMSLEDYLSPVVTAVSSKFLTARAAARHMAGQRSGVIMAFGGPGDRGSMRHYNLGGLLVAFDAVESMRRQLASELAPYGIRVVTLQTGGLPETIPAGADQRKAIEDDLVGRTLTGRAASLEDVGNVAVFAASDWARTVTGSAINMTCGAVLD</sequence>
<dbReference type="AlphaFoldDB" id="A0A239HN65"/>
<evidence type="ECO:0000256" key="2">
    <source>
        <dbReference type="ARBA" id="ARBA00023002"/>
    </source>
</evidence>
<keyword evidence="4" id="KW-1185">Reference proteome</keyword>
<dbReference type="OrthoDB" id="670853at2"/>
<dbReference type="Pfam" id="PF13561">
    <property type="entry name" value="adh_short_C2"/>
    <property type="match status" value="1"/>
</dbReference>
<gene>
    <name evidence="3" type="ORF">SAMN05216276_101752</name>
</gene>
<dbReference type="InterPro" id="IPR036291">
    <property type="entry name" value="NAD(P)-bd_dom_sf"/>
</dbReference>
<dbReference type="PANTHER" id="PTHR43477">
    <property type="entry name" value="DIHYDROANTICAPSIN 7-DEHYDROGENASE"/>
    <property type="match status" value="1"/>
</dbReference>
<name>A0A239HN65_9ACTN</name>
<evidence type="ECO:0000256" key="1">
    <source>
        <dbReference type="ARBA" id="ARBA00006484"/>
    </source>
</evidence>
<dbReference type="EMBL" id="FZOD01000017">
    <property type="protein sequence ID" value="SNS82780.1"/>
    <property type="molecule type" value="Genomic_DNA"/>
</dbReference>
<dbReference type="PANTHER" id="PTHR43477:SF1">
    <property type="entry name" value="DIHYDROANTICAPSIN 7-DEHYDROGENASE"/>
    <property type="match status" value="1"/>
</dbReference>
<dbReference type="SUPFAM" id="SSF51735">
    <property type="entry name" value="NAD(P)-binding Rossmann-fold domains"/>
    <property type="match status" value="1"/>
</dbReference>
<dbReference type="GO" id="GO:0016491">
    <property type="term" value="F:oxidoreductase activity"/>
    <property type="evidence" value="ECO:0007669"/>
    <property type="project" value="UniProtKB-KW"/>
</dbReference>
<dbReference type="CDD" id="cd05233">
    <property type="entry name" value="SDR_c"/>
    <property type="match status" value="1"/>
</dbReference>
<dbReference type="InterPro" id="IPR002347">
    <property type="entry name" value="SDR_fam"/>
</dbReference>
<keyword evidence="2" id="KW-0560">Oxidoreductase</keyword>
<accession>A0A239HN65</accession>
<comment type="similarity">
    <text evidence="1">Belongs to the short-chain dehydrogenases/reductases (SDR) family.</text>
</comment>
<evidence type="ECO:0000313" key="3">
    <source>
        <dbReference type="EMBL" id="SNS82780.1"/>
    </source>
</evidence>
<protein>
    <submittedName>
        <fullName evidence="3">Enoyl-[acyl-carrier-protein] reductase [NADH]</fullName>
    </submittedName>
</protein>
<dbReference type="InterPro" id="IPR051122">
    <property type="entry name" value="SDR_DHRS6-like"/>
</dbReference>
<organism evidence="3 4">
    <name type="scientific">Streptosporangium subroseum</name>
    <dbReference type="NCBI Taxonomy" id="106412"/>
    <lineage>
        <taxon>Bacteria</taxon>
        <taxon>Bacillati</taxon>
        <taxon>Actinomycetota</taxon>
        <taxon>Actinomycetes</taxon>
        <taxon>Streptosporangiales</taxon>
        <taxon>Streptosporangiaceae</taxon>
        <taxon>Streptosporangium</taxon>
    </lineage>
</organism>
<dbReference type="Proteomes" id="UP000198282">
    <property type="component" value="Unassembled WGS sequence"/>
</dbReference>